<reference evidence="4 5" key="1">
    <citation type="journal article" date="2013" name="Antonie Van Leeuwenhoek">
        <title>Dongia rigui sp. nov., isolated from freshwater of a large wetland in Korea.</title>
        <authorList>
            <person name="Baik K.S."/>
            <person name="Hwang Y.M."/>
            <person name="Choi J.S."/>
            <person name="Kwon J."/>
            <person name="Seong C.N."/>
        </authorList>
    </citation>
    <scope>NUCLEOTIDE SEQUENCE [LARGE SCALE GENOMIC DNA]</scope>
    <source>
        <strain evidence="4 5">04SU4-P</strain>
    </source>
</reference>
<dbReference type="Pfam" id="PF00497">
    <property type="entry name" value="SBP_bac_3"/>
    <property type="match status" value="1"/>
</dbReference>
<dbReference type="PANTHER" id="PTHR35936:SF19">
    <property type="entry name" value="AMINO-ACID-BINDING PROTEIN YXEM-RELATED"/>
    <property type="match status" value="1"/>
</dbReference>
<dbReference type="EMBL" id="JAXCLX010000002">
    <property type="protein sequence ID" value="MDY0872742.1"/>
    <property type="molecule type" value="Genomic_DNA"/>
</dbReference>
<dbReference type="Proteomes" id="UP001271769">
    <property type="component" value="Unassembled WGS sequence"/>
</dbReference>
<keyword evidence="1 2" id="KW-0732">Signal</keyword>
<evidence type="ECO:0000313" key="4">
    <source>
        <dbReference type="EMBL" id="MDY0872742.1"/>
    </source>
</evidence>
<dbReference type="InterPro" id="IPR001638">
    <property type="entry name" value="Solute-binding_3/MltF_N"/>
</dbReference>
<organism evidence="4 5">
    <name type="scientific">Dongia rigui</name>
    <dbReference type="NCBI Taxonomy" id="940149"/>
    <lineage>
        <taxon>Bacteria</taxon>
        <taxon>Pseudomonadati</taxon>
        <taxon>Pseudomonadota</taxon>
        <taxon>Alphaproteobacteria</taxon>
        <taxon>Rhodospirillales</taxon>
        <taxon>Dongiaceae</taxon>
        <taxon>Dongia</taxon>
    </lineage>
</organism>
<evidence type="ECO:0000256" key="2">
    <source>
        <dbReference type="SAM" id="SignalP"/>
    </source>
</evidence>
<dbReference type="RefSeq" id="WP_320501216.1">
    <property type="nucleotide sequence ID" value="NZ_JAXCLX010000002.1"/>
</dbReference>
<evidence type="ECO:0000256" key="1">
    <source>
        <dbReference type="ARBA" id="ARBA00022729"/>
    </source>
</evidence>
<feature type="domain" description="Solute-binding protein family 3/N-terminal" evidence="3">
    <location>
        <begin position="53"/>
        <end position="122"/>
    </location>
</feature>
<dbReference type="SUPFAM" id="SSF53850">
    <property type="entry name" value="Periplasmic binding protein-like II"/>
    <property type="match status" value="1"/>
</dbReference>
<comment type="caution">
    <text evidence="4">The sequence shown here is derived from an EMBL/GenBank/DDBJ whole genome shotgun (WGS) entry which is preliminary data.</text>
</comment>
<feature type="chain" id="PRO_5046118843" evidence="2">
    <location>
        <begin position="28"/>
        <end position="271"/>
    </location>
</feature>
<accession>A0ABU5DZJ0</accession>
<proteinExistence type="predicted"/>
<sequence length="271" mass="30045">MRAWQAALSVFMVGSLCLASPAAQVLAADAGRDFGCTRPVRVGLVEFGPMYHQGKGVDIDLLDELARRTGCQFDIRITVRAKLWPAIEAGDIDIATNSISTPDRARLARFVTFFGFKNMMVMPSAEVGTTFSMPALVAKAGWRLGLVQGFRYGNYYDYHLKMLLGDDRVIFYETQEALFNGLRHGEVEAILAPSIHYFFYLTAAEREHFTLVNASPAPPTPSGLALSRARFSAAQTDNWLRVVEGMRLDRTLHRIAARRVSAAAANTMIEY</sequence>
<keyword evidence="5" id="KW-1185">Reference proteome</keyword>
<dbReference type="PANTHER" id="PTHR35936">
    <property type="entry name" value="MEMBRANE-BOUND LYTIC MUREIN TRANSGLYCOSYLASE F"/>
    <property type="match status" value="1"/>
</dbReference>
<evidence type="ECO:0000259" key="3">
    <source>
        <dbReference type="Pfam" id="PF00497"/>
    </source>
</evidence>
<gene>
    <name evidence="4" type="ORF">SMD31_12440</name>
</gene>
<feature type="signal peptide" evidence="2">
    <location>
        <begin position="1"/>
        <end position="27"/>
    </location>
</feature>
<protein>
    <submittedName>
        <fullName evidence="4">Transporter substrate-binding domain-containing protein</fullName>
    </submittedName>
</protein>
<evidence type="ECO:0000313" key="5">
    <source>
        <dbReference type="Proteomes" id="UP001271769"/>
    </source>
</evidence>
<name>A0ABU5DZJ0_9PROT</name>
<dbReference type="Gene3D" id="3.40.190.10">
    <property type="entry name" value="Periplasmic binding protein-like II"/>
    <property type="match status" value="2"/>
</dbReference>